<dbReference type="Pfam" id="PF23563">
    <property type="entry name" value="TRIP13_N"/>
    <property type="match status" value="1"/>
</dbReference>
<accession>A0A061BAJ0</accession>
<feature type="compositionally biased region" description="Low complexity" evidence="5">
    <location>
        <begin position="13"/>
        <end position="28"/>
    </location>
</feature>
<dbReference type="InterPro" id="IPR058249">
    <property type="entry name" value="Pch2_C"/>
</dbReference>
<dbReference type="PANTHER" id="PTHR45991:SF1">
    <property type="entry name" value="PACHYTENE CHECKPOINT PROTEIN 2 HOMOLOG"/>
    <property type="match status" value="1"/>
</dbReference>
<dbReference type="GO" id="GO:0005694">
    <property type="term" value="C:chromosome"/>
    <property type="evidence" value="ECO:0007669"/>
    <property type="project" value="TreeGrafter"/>
</dbReference>
<dbReference type="Pfam" id="PF23242">
    <property type="entry name" value="AAA_lid_TRIP13_C"/>
    <property type="match status" value="1"/>
</dbReference>
<dbReference type="SMART" id="SM00382">
    <property type="entry name" value="AAA"/>
    <property type="match status" value="1"/>
</dbReference>
<organism evidence="7">
    <name type="scientific">Rhodotorula toruloides</name>
    <name type="common">Yeast</name>
    <name type="synonym">Rhodosporidium toruloides</name>
    <dbReference type="NCBI Taxonomy" id="5286"/>
    <lineage>
        <taxon>Eukaryota</taxon>
        <taxon>Fungi</taxon>
        <taxon>Dikarya</taxon>
        <taxon>Basidiomycota</taxon>
        <taxon>Pucciniomycotina</taxon>
        <taxon>Microbotryomycetes</taxon>
        <taxon>Sporidiobolales</taxon>
        <taxon>Sporidiobolaceae</taxon>
        <taxon>Rhodotorula</taxon>
    </lineage>
</organism>
<dbReference type="GO" id="GO:0051598">
    <property type="term" value="P:meiotic recombination checkpoint signaling"/>
    <property type="evidence" value="ECO:0007669"/>
    <property type="project" value="TreeGrafter"/>
</dbReference>
<dbReference type="SUPFAM" id="SSF52540">
    <property type="entry name" value="P-loop containing nucleoside triphosphate hydrolases"/>
    <property type="match status" value="1"/>
</dbReference>
<evidence type="ECO:0000313" key="7">
    <source>
        <dbReference type="EMBL" id="CDR44907.1"/>
    </source>
</evidence>
<keyword evidence="4" id="KW-0469">Meiosis</keyword>
<evidence type="ECO:0000256" key="3">
    <source>
        <dbReference type="ARBA" id="ARBA00022840"/>
    </source>
</evidence>
<dbReference type="InterPro" id="IPR003593">
    <property type="entry name" value="AAA+_ATPase"/>
</dbReference>
<dbReference type="OrthoDB" id="10042665at2759"/>
<dbReference type="Pfam" id="PF00004">
    <property type="entry name" value="AAA"/>
    <property type="match status" value="1"/>
</dbReference>
<protein>
    <submittedName>
        <fullName evidence="7">RHTO0S10e02982g1_1</fullName>
    </submittedName>
</protein>
<feature type="domain" description="AAA+ ATPase" evidence="6">
    <location>
        <begin position="281"/>
        <end position="433"/>
    </location>
</feature>
<evidence type="ECO:0000259" key="6">
    <source>
        <dbReference type="SMART" id="SM00382"/>
    </source>
</evidence>
<dbReference type="Gene3D" id="3.40.50.300">
    <property type="entry name" value="P-loop containing nucleotide triphosphate hydrolases"/>
    <property type="match status" value="1"/>
</dbReference>
<feature type="region of interest" description="Disordered" evidence="5">
    <location>
        <begin position="1"/>
        <end position="122"/>
    </location>
</feature>
<keyword evidence="3" id="KW-0067">ATP-binding</keyword>
<proteinExistence type="inferred from homology"/>
<dbReference type="GO" id="GO:0007131">
    <property type="term" value="P:reciprocal meiotic recombination"/>
    <property type="evidence" value="ECO:0007669"/>
    <property type="project" value="TreeGrafter"/>
</dbReference>
<dbReference type="EMBL" id="LK052945">
    <property type="protein sequence ID" value="CDR44907.1"/>
    <property type="molecule type" value="Genomic_DNA"/>
</dbReference>
<keyword evidence="2" id="KW-0547">Nucleotide-binding</keyword>
<sequence length="552" mass="60616">MPVLEYAPPPAPTSSRSSRAPLSPSASTNIAQPARTASLDKLVQGGEEDVSMEIALSQETNRRLSLRGGGGGPSSEDGLNGVSGPADEAGEMGHADQEEEKDELADEDDTASRTSGRSTSEDLAPLHVEVRLKPTSTMRYDLIRRLMCQHLDSEYETLLTHSEVHDWRDVGVLAQNVDRVWIGECSLPSPAVPLDHVCLSLHIYQPPSSSRLTEFTTSAHADEDGDSDVPAASVLELPSLSLEGVWDSLIYEGDVKNKLLNYIYSTLLFSDAMVDFNIVSWNRVVLLHGPPGTGKTSLCRALAQKLAIRLSDRYEHGKLIEINSHSLFSKWFSESGKLVQRLFSQVTEMVDDERSFVVVLIDEVESLTAARAGAMSGKEPSDALRVVNALLTQLDKLKHRKNCLVMTTSNLSEAIDNAFIDRADIKQYIGLPPAAAVYWILQTCLQEIMRAGLIPPVRLLDFKAVEVYHSAGLGANGDDREWQCSTLLFDLAHRCKGLSGRTLRRLPVLAHARHISSSFASSARPRLETWLEAMCKCVEEEGKEMEKIDSGV</sequence>
<dbReference type="InterPro" id="IPR027417">
    <property type="entry name" value="P-loop_NTPase"/>
</dbReference>
<evidence type="ECO:0000256" key="5">
    <source>
        <dbReference type="SAM" id="MobiDB-lite"/>
    </source>
</evidence>
<name>A0A061BAJ0_RHOTO</name>
<dbReference type="PANTHER" id="PTHR45991">
    <property type="entry name" value="PACHYTENE CHECKPOINT PROTEIN 2"/>
    <property type="match status" value="1"/>
</dbReference>
<dbReference type="GO" id="GO:0005524">
    <property type="term" value="F:ATP binding"/>
    <property type="evidence" value="ECO:0007669"/>
    <property type="project" value="UniProtKB-KW"/>
</dbReference>
<dbReference type="AlphaFoldDB" id="A0A061BAJ0"/>
<dbReference type="CDD" id="cd19508">
    <property type="entry name" value="RecA-like_Pch2-like"/>
    <property type="match status" value="1"/>
</dbReference>
<gene>
    <name evidence="7" type="ORF">RHTO0S_10e02982g</name>
</gene>
<dbReference type="InterPro" id="IPR003959">
    <property type="entry name" value="ATPase_AAA_core"/>
</dbReference>
<evidence type="ECO:0000256" key="1">
    <source>
        <dbReference type="ARBA" id="ARBA00007271"/>
    </source>
</evidence>
<reference evidence="7" key="1">
    <citation type="journal article" date="2014" name="Genome Announc.">
        <title>Draft genome sequence of Rhodosporidium toruloides CECT1137, an oleaginous yeast of biotechnological interest.</title>
        <authorList>
            <person name="Morin N."/>
            <person name="Calcas X."/>
            <person name="Devillers H."/>
            <person name="Durrens P."/>
            <person name="Sherman D.J."/>
            <person name="Nicaud J.-M."/>
            <person name="Neuveglise C."/>
        </authorList>
    </citation>
    <scope>NUCLEOTIDE SEQUENCE</scope>
    <source>
        <strain evidence="7">CECT1137</strain>
    </source>
</reference>
<dbReference type="FunFam" id="3.40.50.300:FF:000680">
    <property type="entry name" value="pachytene checkpoint protein 2 homolog"/>
    <property type="match status" value="1"/>
</dbReference>
<evidence type="ECO:0000256" key="4">
    <source>
        <dbReference type="ARBA" id="ARBA00023254"/>
    </source>
</evidence>
<evidence type="ECO:0000256" key="2">
    <source>
        <dbReference type="ARBA" id="ARBA00022741"/>
    </source>
</evidence>
<dbReference type="InterPro" id="IPR044539">
    <property type="entry name" value="Pch2-like"/>
</dbReference>
<feature type="compositionally biased region" description="Acidic residues" evidence="5">
    <location>
        <begin position="97"/>
        <end position="109"/>
    </location>
</feature>
<dbReference type="GO" id="GO:0016887">
    <property type="term" value="F:ATP hydrolysis activity"/>
    <property type="evidence" value="ECO:0007669"/>
    <property type="project" value="InterPro"/>
</dbReference>
<dbReference type="GO" id="GO:0005634">
    <property type="term" value="C:nucleus"/>
    <property type="evidence" value="ECO:0007669"/>
    <property type="project" value="TreeGrafter"/>
</dbReference>
<comment type="similarity">
    <text evidence="1">Belongs to the AAA ATPase family. PCH2 subfamily.</text>
</comment>